<keyword evidence="1" id="KW-0343">GTPase activation</keyword>
<keyword evidence="5" id="KW-1185">Reference proteome</keyword>
<proteinExistence type="predicted"/>
<reference evidence="4" key="1">
    <citation type="submission" date="2022-07" db="EMBL/GenBank/DDBJ databases">
        <title>The genome of Lyophyllum shimeji provides insight into the initial evolution of ectomycorrhizal fungal genome.</title>
        <authorList>
            <person name="Kobayashi Y."/>
            <person name="Shibata T."/>
            <person name="Hirakawa H."/>
            <person name="Shigenobu S."/>
            <person name="Nishiyama T."/>
            <person name="Yamada A."/>
            <person name="Hasebe M."/>
            <person name="Kawaguchi M."/>
        </authorList>
    </citation>
    <scope>NUCLEOTIDE SEQUENCE</scope>
    <source>
        <strain evidence="4">AT787</strain>
    </source>
</reference>
<dbReference type="Pfam" id="PF11864">
    <property type="entry name" value="DUF3384"/>
    <property type="match status" value="1"/>
</dbReference>
<dbReference type="Proteomes" id="UP001063166">
    <property type="component" value="Unassembled WGS sequence"/>
</dbReference>
<feature type="domain" description="Rap-GAP" evidence="3">
    <location>
        <begin position="1544"/>
        <end position="1771"/>
    </location>
</feature>
<dbReference type="OrthoDB" id="19311at2759"/>
<feature type="compositionally biased region" description="Low complexity" evidence="2">
    <location>
        <begin position="298"/>
        <end position="311"/>
    </location>
</feature>
<feature type="compositionally biased region" description="Low complexity" evidence="2">
    <location>
        <begin position="1008"/>
        <end position="1037"/>
    </location>
</feature>
<feature type="region of interest" description="Disordered" evidence="2">
    <location>
        <begin position="777"/>
        <end position="832"/>
    </location>
</feature>
<feature type="compositionally biased region" description="Basic and acidic residues" evidence="2">
    <location>
        <begin position="988"/>
        <end position="1005"/>
    </location>
</feature>
<feature type="compositionally biased region" description="Acidic residues" evidence="2">
    <location>
        <begin position="778"/>
        <end position="789"/>
    </location>
</feature>
<dbReference type="PROSITE" id="PS50085">
    <property type="entry name" value="RAPGAP"/>
    <property type="match status" value="1"/>
</dbReference>
<dbReference type="PANTHER" id="PTHR10063">
    <property type="entry name" value="TUBERIN"/>
    <property type="match status" value="1"/>
</dbReference>
<sequence length="1804" mass="199400">MSDSNSSFHLFAILPPNFATTATILTPTFCPFSSLALREQNLTRAEAPLVQQASAVPVAQQSLSLEDLIDALTPPAVPSLAHARALASTLSSQSPLPRRAVLNPVLASLCDADSPVAVQAAGYDVLSAYCENNEASALATADRLSYFSLFLGSSNSWGPELWEPRFKALRALTRYGVDVVGIELDFLKVLKSWIEGAFEGLLRADGALERGERAERERSIDVLAKFLASVLHQPETIARIAEEGLAGILDFYAGLVDRSVLLLNKPSPQDRPSPSPLGEGQSSTPPKSSAQSHRRNHSSVSATSISSTSASMMPPHAKHPADIAISLYLDYLSSQLKTLPPRYLGNILPLLFRALAFCSSPLPRLSVLPHPAKKPTSEDKITETLNALFSGPYSTTCMLILKQHLFPPPTSLANGSAKAKHPVDNARRFRAIHTAMYTSLGAHRTFRNYVRRALATRLARAYISRESSLGYSPSGAPVHLNLERDLMERAWPKEDYTTSALGLGRNGWDAGRLGKVLTKSVEAWVGWKVDGVEEMDAEKIRIGKEDLLEEAAGVLKDIWQELDARGEDEKGGLDEEEACVVGETLEKLVEYVIPLRNRDGTPYILPISQSPTAPTPVLRSLSVLLSRDHSTPTSPLLSTILIHISDHLTDDETANLPRVMSEQHDLSPTSPEWLNNWQNLLGNSNLVSIRRPRTRRAVMETLQSVYEGVRDMKGYREPLADMVLEFCRRSLEERGDKDAADVAWKILGDEVVLRTVEGAHHDDDAVSKYIELLVSATSEEERDEGDDMGDGVSIVTVDHSPSPQVPSPSSIPSPNLSRSHSEHPVPAKDKEKDSGIMSIISSLTTGHTARSQSSPAQVVEEVQEESAVAHPPVDITPISRAVTVVCTLVSIFSQLTFTPFALEPGNIALAIHVYGILLNIITEGRSTRARLTALQFLMRLRADRDHRVYFTTETASHVTMLASLISRVRGGPSPAPEAQADQSPSEQPDLRRARPRYSKERDGRQLSRGRGTAGAPSRTTTTSRSRSRATTTMPRTPVSKPIVPLWQVPENLPFSVADVSPSEGLVSYHPDVSGPQPVLPISLYLNTIIGILEKESNWEIMSYVLCHLPVQLANKHLFCGPKAREATSGMLSVLGASILNGEMAAYLQDQSVKPRDAQGLAYHTLSVLVSYRRCFDLKQCHLLVEVFQNGLTFGQFSTIKCCLHALSLSAFELQSSMTKCLPRILEMLSQIMSGANVAVHILGFLFLIGHLPPLYANFTENDYKMVFGVALQYLQHYNRPDSSATQSWALSQHVRILSYTVVYIWFLALKLPDRPRHIPYITRQLLLANEGNGQIDDPTEVCFDWLARYTYASADPRPAPSVFNDILMNPPTEKATHAVLSEKTWVLGYNVVTIRTLVKRGWIEVLCRRPSGFTKFLCRTENAPLVGPGDVDPDLFSVPATLMMERSPGTALAPDREDTSAVKTEEVQAEVRHVFEKPDDDDLDTPVPNPITGYVWSGTAPSQRRKDVTIDPAFFSLQLSAYPERVDPSLVRTVTDPAAVSRFVTGLDRIPVIDTHKVGIMYVAPGQTEEAEILRNTHGSPAYARFLEGLGRLINLRGQVDVYAGGLDPDEDGEYAYAWWDDIGQILYHTATMMPTTEDDPQCNNKKRHIGNDYVRIVWNDSGRPYRFDTLATQFQFVNIVIEPHSLGPIAAFSNNLHENEYFKVNVQRAPGMTEFAPIGHFKLISAESLPIFVRLLSQLADWFASVFAHTQRDTVRLEMTTNWRRRLESIRRFKNQIPQPGEQPDPAQGVMGQEAVRDFTTTF</sequence>
<dbReference type="Gene3D" id="3.40.50.11210">
    <property type="entry name" value="Rap/Ran-GAP"/>
    <property type="match status" value="1"/>
</dbReference>
<accession>A0A9P3PZW3</accession>
<dbReference type="InterPro" id="IPR000331">
    <property type="entry name" value="Rap/Ran_GAP_dom"/>
</dbReference>
<dbReference type="InterPro" id="IPR024584">
    <property type="entry name" value="Tuberin_N"/>
</dbReference>
<dbReference type="GO" id="GO:0033596">
    <property type="term" value="C:TSC1-TSC2 complex"/>
    <property type="evidence" value="ECO:0007669"/>
    <property type="project" value="TreeGrafter"/>
</dbReference>
<feature type="region of interest" description="Disordered" evidence="2">
    <location>
        <begin position="264"/>
        <end position="315"/>
    </location>
</feature>
<evidence type="ECO:0000313" key="4">
    <source>
        <dbReference type="EMBL" id="GLB44659.1"/>
    </source>
</evidence>
<dbReference type="InterPro" id="IPR027107">
    <property type="entry name" value="Tuberin/Ral-act_asu"/>
</dbReference>
<gene>
    <name evidence="4" type="primary">TSC2</name>
    <name evidence="4" type="ORF">LshimejAT787_1702860</name>
</gene>
<protein>
    <submittedName>
        <fullName evidence="4">Rap/ran-GAP</fullName>
    </submittedName>
</protein>
<dbReference type="EMBL" id="BRPK01000017">
    <property type="protein sequence ID" value="GLB44659.1"/>
    <property type="molecule type" value="Genomic_DNA"/>
</dbReference>
<dbReference type="GO" id="GO:0005634">
    <property type="term" value="C:nucleus"/>
    <property type="evidence" value="ECO:0007669"/>
    <property type="project" value="InterPro"/>
</dbReference>
<dbReference type="InterPro" id="IPR035974">
    <property type="entry name" value="Rap/Ran-GAP_sf"/>
</dbReference>
<evidence type="ECO:0000256" key="2">
    <source>
        <dbReference type="SAM" id="MobiDB-lite"/>
    </source>
</evidence>
<evidence type="ECO:0000256" key="1">
    <source>
        <dbReference type="ARBA" id="ARBA00022468"/>
    </source>
</evidence>
<dbReference type="Pfam" id="PF03542">
    <property type="entry name" value="Tuberin"/>
    <property type="match status" value="1"/>
</dbReference>
<name>A0A9P3PZW3_LYOSH</name>
<dbReference type="GO" id="GO:0032007">
    <property type="term" value="P:negative regulation of TOR signaling"/>
    <property type="evidence" value="ECO:0007669"/>
    <property type="project" value="TreeGrafter"/>
</dbReference>
<feature type="region of interest" description="Disordered" evidence="2">
    <location>
        <begin position="968"/>
        <end position="1039"/>
    </location>
</feature>
<evidence type="ECO:0000259" key="3">
    <source>
        <dbReference type="PROSITE" id="PS50085"/>
    </source>
</evidence>
<comment type="caution">
    <text evidence="4">The sequence shown here is derived from an EMBL/GenBank/DDBJ whole genome shotgun (WGS) entry which is preliminary data.</text>
</comment>
<organism evidence="4 5">
    <name type="scientific">Lyophyllum shimeji</name>
    <name type="common">Hon-shimeji</name>
    <name type="synonym">Tricholoma shimeji</name>
    <dbReference type="NCBI Taxonomy" id="47721"/>
    <lineage>
        <taxon>Eukaryota</taxon>
        <taxon>Fungi</taxon>
        <taxon>Dikarya</taxon>
        <taxon>Basidiomycota</taxon>
        <taxon>Agaricomycotina</taxon>
        <taxon>Agaricomycetes</taxon>
        <taxon>Agaricomycetidae</taxon>
        <taxon>Agaricales</taxon>
        <taxon>Tricholomatineae</taxon>
        <taxon>Lyophyllaceae</taxon>
        <taxon>Lyophyllum</taxon>
    </lineage>
</organism>
<feature type="compositionally biased region" description="Basic and acidic residues" evidence="2">
    <location>
        <begin position="819"/>
        <end position="832"/>
    </location>
</feature>
<dbReference type="GO" id="GO:0051056">
    <property type="term" value="P:regulation of small GTPase mediated signal transduction"/>
    <property type="evidence" value="ECO:0007669"/>
    <property type="project" value="InterPro"/>
</dbReference>
<dbReference type="PANTHER" id="PTHR10063:SF0">
    <property type="entry name" value="TUBERIN"/>
    <property type="match status" value="1"/>
</dbReference>
<feature type="compositionally biased region" description="Polar residues" evidence="2">
    <location>
        <begin position="280"/>
        <end position="291"/>
    </location>
</feature>
<dbReference type="FunFam" id="3.40.50.11210:FF:000007">
    <property type="entry name" value="Tuberous sclerosis 2"/>
    <property type="match status" value="1"/>
</dbReference>
<dbReference type="InterPro" id="IPR018515">
    <property type="entry name" value="Tuberin-type_domain"/>
</dbReference>
<evidence type="ECO:0000313" key="5">
    <source>
        <dbReference type="Proteomes" id="UP001063166"/>
    </source>
</evidence>
<dbReference type="Pfam" id="PF02145">
    <property type="entry name" value="Rap_GAP"/>
    <property type="match status" value="1"/>
</dbReference>
<dbReference type="SUPFAM" id="SSF111347">
    <property type="entry name" value="Rap/Ran-GAP"/>
    <property type="match status" value="1"/>
</dbReference>
<dbReference type="GO" id="GO:0005096">
    <property type="term" value="F:GTPase activator activity"/>
    <property type="evidence" value="ECO:0007669"/>
    <property type="project" value="UniProtKB-KW"/>
</dbReference>